<dbReference type="GO" id="GO:0003735">
    <property type="term" value="F:structural constituent of ribosome"/>
    <property type="evidence" value="ECO:0007669"/>
    <property type="project" value="TreeGrafter"/>
</dbReference>
<dbReference type="InterPro" id="IPR040637">
    <property type="entry name" value="Ribosomal_uL10-like_insert"/>
</dbReference>
<dbReference type="Gene3D" id="3.90.105.20">
    <property type="match status" value="1"/>
</dbReference>
<dbReference type="PANTHER" id="PTHR45699">
    <property type="entry name" value="60S ACIDIC RIBOSOMAL PROTEIN P0"/>
    <property type="match status" value="1"/>
</dbReference>
<gene>
    <name evidence="6" type="primary">rpl10</name>
    <name evidence="6" type="synonym">rplP0</name>
    <name evidence="9" type="ordered locus">Aboo_0861</name>
</gene>
<dbReference type="GeneID" id="8827811"/>
<evidence type="ECO:0000256" key="7">
    <source>
        <dbReference type="SAM" id="MobiDB-lite"/>
    </source>
</evidence>
<sequence>MAHVAPWKYKFVDKLAKLAEEYPVVGIVNINNIPAAQMQKMRRNLKDKAVFIVGKNRLIKLALEKANKKNIKDLANYIEGQTGIIFTNINAFKLEKLMEETQTKAPAKGGEIAPEDIIVHAGETPFKPGPMISEFQKVGLPAAVQKGKIVIRKDTVLVKKGEVISRDVAQVLTKLEIYPMTVGLDLRAAYEDEMVFPKDVLHVDTEKVYGDVLNAIQYAMNLSVNAAYPTKLTMPMLIGKAARDAMNLAINGGIVNKFTAEHILRKAYMEMLSLASALSDGLDDELENLISNRQIPPSNEEGKKEENVEEEKKDEDEEENKEEEAISGLGALFG</sequence>
<evidence type="ECO:0000259" key="8">
    <source>
        <dbReference type="Pfam" id="PF17777"/>
    </source>
</evidence>
<dbReference type="InterPro" id="IPR043164">
    <property type="entry name" value="Ribosomal_uL10-like_insert_sf"/>
</dbReference>
<dbReference type="RefSeq" id="WP_008082178.1">
    <property type="nucleotide sequence ID" value="NC_013926.1"/>
</dbReference>
<name>B5IAH4_ACIB4</name>
<evidence type="ECO:0000256" key="6">
    <source>
        <dbReference type="HAMAP-Rule" id="MF_00280"/>
    </source>
</evidence>
<comment type="similarity">
    <text evidence="1 6">Belongs to the universal ribosomal protein uL10 family.</text>
</comment>
<dbReference type="PANTHER" id="PTHR45699:SF3">
    <property type="entry name" value="LARGE RIBOSOMAL SUBUNIT PROTEIN UL10"/>
    <property type="match status" value="1"/>
</dbReference>
<dbReference type="GO" id="GO:0022625">
    <property type="term" value="C:cytosolic large ribosomal subunit"/>
    <property type="evidence" value="ECO:0007669"/>
    <property type="project" value="TreeGrafter"/>
</dbReference>
<dbReference type="InterPro" id="IPR022909">
    <property type="entry name" value="Ribosomal_uL10_arc"/>
</dbReference>
<evidence type="ECO:0000256" key="4">
    <source>
        <dbReference type="ARBA" id="ARBA00022980"/>
    </source>
</evidence>
<feature type="domain" description="Large ribosomal subunit protein uL10-like insertion" evidence="8">
    <location>
        <begin position="107"/>
        <end position="177"/>
    </location>
</feature>
<dbReference type="InterPro" id="IPR043141">
    <property type="entry name" value="Ribosomal_uL10-like_sf"/>
</dbReference>
<comment type="function">
    <text evidence="6">Forms part of the ribosomal stalk, playing a central role in the interaction of the ribosome with GTP-bound translation factors.</text>
</comment>
<evidence type="ECO:0000256" key="2">
    <source>
        <dbReference type="ARBA" id="ARBA00022730"/>
    </source>
</evidence>
<keyword evidence="4 6" id="KW-0689">Ribosomal protein</keyword>
<dbReference type="HAMAP" id="MF_00280">
    <property type="entry name" value="Ribosomal_uL10_arch"/>
    <property type="match status" value="1"/>
</dbReference>
<keyword evidence="10" id="KW-1185">Reference proteome</keyword>
<dbReference type="CDD" id="cd05795">
    <property type="entry name" value="Ribosomal_P0_L10e"/>
    <property type="match status" value="1"/>
</dbReference>
<dbReference type="Pfam" id="PF00466">
    <property type="entry name" value="Ribosomal_L10"/>
    <property type="match status" value="1"/>
</dbReference>
<evidence type="ECO:0000313" key="10">
    <source>
        <dbReference type="Proteomes" id="UP000001400"/>
    </source>
</evidence>
<dbReference type="InterPro" id="IPR050323">
    <property type="entry name" value="Ribosomal_protein_uL10"/>
</dbReference>
<dbReference type="SUPFAM" id="SSF160369">
    <property type="entry name" value="Ribosomal protein L10-like"/>
    <property type="match status" value="1"/>
</dbReference>
<dbReference type="Proteomes" id="UP000001400">
    <property type="component" value="Chromosome"/>
</dbReference>
<keyword evidence="5 6" id="KW-0687">Ribonucleoprotein</keyword>
<protein>
    <recommendedName>
        <fullName evidence="6">Large ribosomal subunit protein uL10</fullName>
    </recommendedName>
    <alternativeName>
        <fullName evidence="6">Acidic ribosomal protein P0 homolog</fullName>
    </alternativeName>
</protein>
<dbReference type="OrthoDB" id="30930at2157"/>
<dbReference type="KEGG" id="abi:Aboo_0861"/>
<accession>B5IAH4</accession>
<dbReference type="GO" id="GO:0000027">
    <property type="term" value="P:ribosomal large subunit assembly"/>
    <property type="evidence" value="ECO:0007669"/>
    <property type="project" value="TreeGrafter"/>
</dbReference>
<dbReference type="NCBIfam" id="NF003098">
    <property type="entry name" value="PRK04019.1-5"/>
    <property type="match status" value="1"/>
</dbReference>
<feature type="region of interest" description="Disordered" evidence="7">
    <location>
        <begin position="291"/>
        <end position="334"/>
    </location>
</feature>
<dbReference type="eggNOG" id="arCOG04288">
    <property type="taxonomic scope" value="Archaea"/>
</dbReference>
<feature type="compositionally biased region" description="Acidic residues" evidence="7">
    <location>
        <begin position="307"/>
        <end position="322"/>
    </location>
</feature>
<keyword evidence="2 6" id="KW-0699">rRNA-binding</keyword>
<dbReference type="Gene3D" id="6.10.140.760">
    <property type="match status" value="1"/>
</dbReference>
<evidence type="ECO:0000256" key="5">
    <source>
        <dbReference type="ARBA" id="ARBA00023274"/>
    </source>
</evidence>
<evidence type="ECO:0000313" key="9">
    <source>
        <dbReference type="EMBL" id="ADD08670.1"/>
    </source>
</evidence>
<dbReference type="GO" id="GO:0070180">
    <property type="term" value="F:large ribosomal subunit rRNA binding"/>
    <property type="evidence" value="ECO:0007669"/>
    <property type="project" value="UniProtKB-UniRule"/>
</dbReference>
<reference evidence="9" key="1">
    <citation type="submission" date="2010-02" db="EMBL/GenBank/DDBJ databases">
        <title>Complete sequence of Aciduliprofundum boonei T469.</title>
        <authorList>
            <consortium name="US DOE Joint Genome Institute"/>
            <person name="Lucas S."/>
            <person name="Copeland A."/>
            <person name="Lapidus A."/>
            <person name="Cheng J.-F."/>
            <person name="Bruce D."/>
            <person name="Goodwin L."/>
            <person name="Pitluck S."/>
            <person name="Saunders E."/>
            <person name="Detter J.C."/>
            <person name="Han C."/>
            <person name="Tapia R."/>
            <person name="Land M."/>
            <person name="Hauser L."/>
            <person name="Kyrpides N."/>
            <person name="Mikhailova N."/>
            <person name="Flores G."/>
            <person name="Reysenbach A.-L."/>
            <person name="Woyke T."/>
        </authorList>
    </citation>
    <scope>NUCLEOTIDE SEQUENCE</scope>
    <source>
        <strain evidence="9">T469</strain>
    </source>
</reference>
<dbReference type="Gene3D" id="3.30.70.1730">
    <property type="match status" value="1"/>
</dbReference>
<dbReference type="EMBL" id="CP001941">
    <property type="protein sequence ID" value="ADD08670.1"/>
    <property type="molecule type" value="Genomic_DNA"/>
</dbReference>
<evidence type="ECO:0000256" key="3">
    <source>
        <dbReference type="ARBA" id="ARBA00022884"/>
    </source>
</evidence>
<dbReference type="InterPro" id="IPR001790">
    <property type="entry name" value="Ribosomal_uL10"/>
</dbReference>
<dbReference type="Pfam" id="PF17777">
    <property type="entry name" value="RL10P_insert"/>
    <property type="match status" value="1"/>
</dbReference>
<organism evidence="9 10">
    <name type="scientific">Aciduliprofundum boonei (strain DSM 19572 / T469)</name>
    <dbReference type="NCBI Taxonomy" id="439481"/>
    <lineage>
        <taxon>Archaea</taxon>
        <taxon>Methanobacteriati</taxon>
        <taxon>Thermoplasmatota</taxon>
        <taxon>DHVE2 group</taxon>
        <taxon>Candidatus Aciduliprofundum</taxon>
    </lineage>
</organism>
<keyword evidence="3 6" id="KW-0694">RNA-binding</keyword>
<dbReference type="HOGENOM" id="CLU_053173_0_0_2"/>
<comment type="subunit">
    <text evidence="6">Part of the 50S ribosomal subunit. Forms part of the ribosomal stalk which helps the ribosome interact with GTP-bound translation factors. Forms a heptameric L10(L12)2(L12)2(L12)2 complex, where L10 forms an elongated spine to which the L12 dimers bind in a sequential fashion.</text>
</comment>
<dbReference type="GO" id="GO:0002181">
    <property type="term" value="P:cytoplasmic translation"/>
    <property type="evidence" value="ECO:0007669"/>
    <property type="project" value="TreeGrafter"/>
</dbReference>
<dbReference type="STRING" id="439481.Aboo_0861"/>
<dbReference type="AlphaFoldDB" id="B5IAH4"/>
<proteinExistence type="inferred from homology"/>
<evidence type="ECO:0000256" key="1">
    <source>
        <dbReference type="ARBA" id="ARBA00008889"/>
    </source>
</evidence>